<keyword evidence="1" id="KW-0812">Transmembrane</keyword>
<dbReference type="InterPro" id="IPR014495">
    <property type="entry name" value="UCP018671"/>
</dbReference>
<gene>
    <name evidence="3" type="ORF">GCM10009037_30460</name>
</gene>
<organism evidence="3 4">
    <name type="scientific">Halarchaeum grantii</name>
    <dbReference type="NCBI Taxonomy" id="1193105"/>
    <lineage>
        <taxon>Archaea</taxon>
        <taxon>Methanobacteriati</taxon>
        <taxon>Methanobacteriota</taxon>
        <taxon>Stenosarchaea group</taxon>
        <taxon>Halobacteria</taxon>
        <taxon>Halobacteriales</taxon>
        <taxon>Halobacteriaceae</taxon>
    </lineage>
</organism>
<keyword evidence="1" id="KW-0472">Membrane</keyword>
<evidence type="ECO:0000256" key="1">
    <source>
        <dbReference type="SAM" id="Phobius"/>
    </source>
</evidence>
<dbReference type="AlphaFoldDB" id="A0A830F6X4"/>
<evidence type="ECO:0000313" key="4">
    <source>
        <dbReference type="Proteomes" id="UP000628840"/>
    </source>
</evidence>
<accession>A0A830F6X4</accession>
<feature type="transmembrane region" description="Helical" evidence="1">
    <location>
        <begin position="84"/>
        <end position="104"/>
    </location>
</feature>
<sequence>MSDAPDWTRLLPRPLRRLPADIAATVALTLVGVLLPVLPVLKETPLRVLFGLPLVLFLPGYALVAALFPEAGSDDAGIDGVERVALSFGLSIAVTPLLGLVLNFTPWGIRLIPILVAVGGFTLVAAGVAAVRRWETPSEERFRVPYREWASDARVELLEPDTTTDAALNVLLAVSVLVAVASVGYAVTVPQQGEAFTEFYYLTYGEDGDLVADDYPSEMVVNESAPLVVGVGNHEHRAQNYTWVLLEQQVHVENNTTLVDRSVRLETHRLRLAANETRHTNVTITPAFAGERQRFAFVLYKGEPPADPSVESAYREVHLWANVTEASA</sequence>
<evidence type="ECO:0000259" key="2">
    <source>
        <dbReference type="Pfam" id="PF07760"/>
    </source>
</evidence>
<feature type="domain" description="DUF1616" evidence="2">
    <location>
        <begin position="26"/>
        <end position="321"/>
    </location>
</feature>
<reference evidence="3 4" key="1">
    <citation type="journal article" date="2019" name="Int. J. Syst. Evol. Microbiol.">
        <title>The Global Catalogue of Microorganisms (GCM) 10K type strain sequencing project: providing services to taxonomists for standard genome sequencing and annotation.</title>
        <authorList>
            <consortium name="The Broad Institute Genomics Platform"/>
            <consortium name="The Broad Institute Genome Sequencing Center for Infectious Disease"/>
            <person name="Wu L."/>
            <person name="Ma J."/>
        </authorList>
    </citation>
    <scope>NUCLEOTIDE SEQUENCE [LARGE SCALE GENOMIC DNA]</scope>
    <source>
        <strain evidence="3 4">JCM 19585</strain>
    </source>
</reference>
<dbReference type="Pfam" id="PF07760">
    <property type="entry name" value="DUF1616"/>
    <property type="match status" value="1"/>
</dbReference>
<dbReference type="Proteomes" id="UP000628840">
    <property type="component" value="Unassembled WGS sequence"/>
</dbReference>
<dbReference type="EMBL" id="BMPF01000008">
    <property type="protein sequence ID" value="GGL44967.1"/>
    <property type="molecule type" value="Genomic_DNA"/>
</dbReference>
<feature type="transmembrane region" description="Helical" evidence="1">
    <location>
        <begin position="166"/>
        <end position="187"/>
    </location>
</feature>
<dbReference type="PIRSF" id="PIRSF018671">
    <property type="entry name" value="UCP018671"/>
    <property type="match status" value="1"/>
</dbReference>
<keyword evidence="1" id="KW-1133">Transmembrane helix</keyword>
<dbReference type="OrthoDB" id="82282at2157"/>
<proteinExistence type="predicted"/>
<protein>
    <recommendedName>
        <fullName evidence="2">DUF1616 domain-containing protein</fullName>
    </recommendedName>
</protein>
<name>A0A830F6X4_9EURY</name>
<dbReference type="InterPro" id="IPR011674">
    <property type="entry name" value="DUF1616"/>
</dbReference>
<feature type="transmembrane region" description="Helical" evidence="1">
    <location>
        <begin position="111"/>
        <end position="131"/>
    </location>
</feature>
<feature type="transmembrane region" description="Helical" evidence="1">
    <location>
        <begin position="20"/>
        <end position="41"/>
    </location>
</feature>
<feature type="transmembrane region" description="Helical" evidence="1">
    <location>
        <begin position="48"/>
        <end position="68"/>
    </location>
</feature>
<comment type="caution">
    <text evidence="3">The sequence shown here is derived from an EMBL/GenBank/DDBJ whole genome shotgun (WGS) entry which is preliminary data.</text>
</comment>
<keyword evidence="4" id="KW-1185">Reference proteome</keyword>
<dbReference type="RefSeq" id="WP_188884525.1">
    <property type="nucleotide sequence ID" value="NZ_BMPF01000008.1"/>
</dbReference>
<evidence type="ECO:0000313" key="3">
    <source>
        <dbReference type="EMBL" id="GGL44967.1"/>
    </source>
</evidence>